<dbReference type="AlphaFoldDB" id="A0A7J9AR99"/>
<evidence type="ECO:0000313" key="1">
    <source>
        <dbReference type="EMBL" id="MBA0725924.1"/>
    </source>
</evidence>
<reference evidence="1 2" key="1">
    <citation type="journal article" date="2019" name="Genome Biol. Evol.">
        <title>Insights into the evolution of the New World diploid cottons (Gossypium, subgenus Houzingenia) based on genome sequencing.</title>
        <authorList>
            <person name="Grover C.E."/>
            <person name="Arick M.A. 2nd"/>
            <person name="Thrash A."/>
            <person name="Conover J.L."/>
            <person name="Sanders W.S."/>
            <person name="Peterson D.G."/>
            <person name="Frelichowski J.E."/>
            <person name="Scheffler J.A."/>
            <person name="Scheffler B.E."/>
            <person name="Wendel J.F."/>
        </authorList>
    </citation>
    <scope>NUCLEOTIDE SEQUENCE [LARGE SCALE GENOMIC DNA]</scope>
    <source>
        <strain evidence="1">4</strain>
        <tissue evidence="1">Leaf</tissue>
    </source>
</reference>
<protein>
    <submittedName>
        <fullName evidence="1">Uncharacterized protein</fullName>
    </submittedName>
</protein>
<dbReference type="EMBL" id="JABEZV010000012">
    <property type="protein sequence ID" value="MBA0725924.1"/>
    <property type="molecule type" value="Genomic_DNA"/>
</dbReference>
<organism evidence="1 2">
    <name type="scientific">Gossypium laxum</name>
    <dbReference type="NCBI Taxonomy" id="34288"/>
    <lineage>
        <taxon>Eukaryota</taxon>
        <taxon>Viridiplantae</taxon>
        <taxon>Streptophyta</taxon>
        <taxon>Embryophyta</taxon>
        <taxon>Tracheophyta</taxon>
        <taxon>Spermatophyta</taxon>
        <taxon>Magnoliopsida</taxon>
        <taxon>eudicotyledons</taxon>
        <taxon>Gunneridae</taxon>
        <taxon>Pentapetalae</taxon>
        <taxon>rosids</taxon>
        <taxon>malvids</taxon>
        <taxon>Malvales</taxon>
        <taxon>Malvaceae</taxon>
        <taxon>Malvoideae</taxon>
        <taxon>Gossypium</taxon>
    </lineage>
</organism>
<name>A0A7J9AR99_9ROSI</name>
<sequence>MQVAFTKLADFLTGVFGQNGMGSIETLYDSLSRVQMGFLGLLLNAFVEAQTYIRKEEGNHGTVSTLYVPMMVLLWLI</sequence>
<gene>
    <name evidence="1" type="ORF">Golax_001784</name>
</gene>
<accession>A0A7J9AR99</accession>
<proteinExistence type="predicted"/>
<dbReference type="Proteomes" id="UP000593574">
    <property type="component" value="Unassembled WGS sequence"/>
</dbReference>
<keyword evidence="2" id="KW-1185">Reference proteome</keyword>
<comment type="caution">
    <text evidence="1">The sequence shown here is derived from an EMBL/GenBank/DDBJ whole genome shotgun (WGS) entry which is preliminary data.</text>
</comment>
<evidence type="ECO:0000313" key="2">
    <source>
        <dbReference type="Proteomes" id="UP000593574"/>
    </source>
</evidence>